<dbReference type="GO" id="GO:0034551">
    <property type="term" value="P:mitochondrial respiratory chain complex III assembly"/>
    <property type="evidence" value="ECO:0007669"/>
    <property type="project" value="TreeGrafter"/>
</dbReference>
<evidence type="ECO:0000256" key="6">
    <source>
        <dbReference type="ARBA" id="ARBA00023128"/>
    </source>
</evidence>
<keyword evidence="8 11" id="KW-0143">Chaperone</keyword>
<keyword evidence="3 11" id="KW-0812">Transmembrane</keyword>
<dbReference type="VEuPathDB" id="FungiDB:MMYC01_203960"/>
<comment type="function">
    <text evidence="9 11">Essential for the assembly of ubiquinol-cytochrome c reductase. It has a direct effect on the correct occurrence of the Rieske protein, core 4, core 5 and apocytochrome b.</text>
</comment>
<reference evidence="13 14" key="1">
    <citation type="journal article" date="2016" name="Genome Announc.">
        <title>Genome Sequence of Madurella mycetomatis mm55, Isolated from a Human Mycetoma Case in Sudan.</title>
        <authorList>
            <person name="Smit S."/>
            <person name="Derks M.F."/>
            <person name="Bervoets S."/>
            <person name="Fahal A."/>
            <person name="van Leeuwen W."/>
            <person name="van Belkum A."/>
            <person name="van de Sande W.W."/>
        </authorList>
    </citation>
    <scope>NUCLEOTIDE SEQUENCE [LARGE SCALE GENOMIC DNA]</scope>
    <source>
        <strain evidence="14">mm55</strain>
    </source>
</reference>
<dbReference type="EMBL" id="LCTW02000092">
    <property type="protein sequence ID" value="KXX79271.1"/>
    <property type="molecule type" value="Genomic_DNA"/>
</dbReference>
<sequence>MVKKPFNWWLWTKMLIAGGAIVVGGPAFTMWLTPTDEELFQKYNPELQKRSLERRYERQKEFDDFVTKLKEYSKSDKPIWTVQAEAEKERERQASISQAVKMAEEVKARREAMRREAGLPTESATSESGNR</sequence>
<evidence type="ECO:0000313" key="13">
    <source>
        <dbReference type="EMBL" id="KXX79271.1"/>
    </source>
</evidence>
<evidence type="ECO:0000256" key="8">
    <source>
        <dbReference type="ARBA" id="ARBA00023186"/>
    </source>
</evidence>
<dbReference type="AlphaFoldDB" id="A0A175W726"/>
<dbReference type="OrthoDB" id="5576752at2759"/>
<keyword evidence="14" id="KW-1185">Reference proteome</keyword>
<dbReference type="InterPro" id="IPR012420">
    <property type="entry name" value="Cbp4"/>
</dbReference>
<accession>A0A175W726</accession>
<feature type="compositionally biased region" description="Basic and acidic residues" evidence="12">
    <location>
        <begin position="108"/>
        <end position="117"/>
    </location>
</feature>
<feature type="transmembrane region" description="Helical" evidence="11">
    <location>
        <begin position="6"/>
        <end position="32"/>
    </location>
</feature>
<protein>
    <recommendedName>
        <fullName evidence="10 11">Cytochrome b mRNA-processing protein 4</fullName>
    </recommendedName>
</protein>
<gene>
    <name evidence="13" type="ORF">MMYC01_203960</name>
</gene>
<evidence type="ECO:0000256" key="11">
    <source>
        <dbReference type="RuleBase" id="RU368005"/>
    </source>
</evidence>
<evidence type="ECO:0000256" key="10">
    <source>
        <dbReference type="ARBA" id="ARBA00031521"/>
    </source>
</evidence>
<evidence type="ECO:0000256" key="3">
    <source>
        <dbReference type="ARBA" id="ARBA00022692"/>
    </source>
</evidence>
<evidence type="ECO:0000256" key="9">
    <source>
        <dbReference type="ARBA" id="ARBA00025413"/>
    </source>
</evidence>
<evidence type="ECO:0000256" key="12">
    <source>
        <dbReference type="SAM" id="MobiDB-lite"/>
    </source>
</evidence>
<comment type="subcellular location">
    <subcellularLocation>
        <location evidence="1 11">Mitochondrion inner membrane</location>
        <topology evidence="1 11">Single-pass membrane protein</topology>
    </subcellularLocation>
</comment>
<dbReference type="Proteomes" id="UP000078237">
    <property type="component" value="Unassembled WGS sequence"/>
</dbReference>
<dbReference type="Pfam" id="PF07960">
    <property type="entry name" value="CBP4"/>
    <property type="match status" value="1"/>
</dbReference>
<keyword evidence="7 11" id="KW-0472">Membrane</keyword>
<evidence type="ECO:0000256" key="1">
    <source>
        <dbReference type="ARBA" id="ARBA00004434"/>
    </source>
</evidence>
<keyword evidence="5 11" id="KW-1133">Transmembrane helix</keyword>
<evidence type="ECO:0000256" key="7">
    <source>
        <dbReference type="ARBA" id="ARBA00023136"/>
    </source>
</evidence>
<dbReference type="PANTHER" id="PTHR28202:SF1">
    <property type="entry name" value="ASSEMBLY FACTOR CBP4"/>
    <property type="match status" value="1"/>
</dbReference>
<evidence type="ECO:0000256" key="5">
    <source>
        <dbReference type="ARBA" id="ARBA00022989"/>
    </source>
</evidence>
<dbReference type="PANTHER" id="PTHR28202">
    <property type="entry name" value="ASSEMBLY FACTOR CBP4"/>
    <property type="match status" value="1"/>
</dbReference>
<organism evidence="13 14">
    <name type="scientific">Madurella mycetomatis</name>
    <dbReference type="NCBI Taxonomy" id="100816"/>
    <lineage>
        <taxon>Eukaryota</taxon>
        <taxon>Fungi</taxon>
        <taxon>Dikarya</taxon>
        <taxon>Ascomycota</taxon>
        <taxon>Pezizomycotina</taxon>
        <taxon>Sordariomycetes</taxon>
        <taxon>Sordariomycetidae</taxon>
        <taxon>Sordariales</taxon>
        <taxon>Sordariales incertae sedis</taxon>
        <taxon>Madurella</taxon>
    </lineage>
</organism>
<feature type="region of interest" description="Disordered" evidence="12">
    <location>
        <begin position="108"/>
        <end position="131"/>
    </location>
</feature>
<comment type="similarity">
    <text evidence="2 11">Belongs to the CBP4 family.</text>
</comment>
<comment type="caution">
    <text evidence="13">The sequence shown here is derived from an EMBL/GenBank/DDBJ whole genome shotgun (WGS) entry which is preliminary data.</text>
</comment>
<evidence type="ECO:0000256" key="2">
    <source>
        <dbReference type="ARBA" id="ARBA00006780"/>
    </source>
</evidence>
<name>A0A175W726_9PEZI</name>
<evidence type="ECO:0000313" key="14">
    <source>
        <dbReference type="Proteomes" id="UP000078237"/>
    </source>
</evidence>
<keyword evidence="6 11" id="KW-0496">Mitochondrion</keyword>
<proteinExistence type="inferred from homology"/>
<evidence type="ECO:0000256" key="4">
    <source>
        <dbReference type="ARBA" id="ARBA00022792"/>
    </source>
</evidence>
<dbReference type="GO" id="GO:0005743">
    <property type="term" value="C:mitochondrial inner membrane"/>
    <property type="evidence" value="ECO:0007669"/>
    <property type="project" value="UniProtKB-SubCell"/>
</dbReference>
<keyword evidence="4 11" id="KW-0999">Mitochondrion inner membrane</keyword>
<feature type="compositionally biased region" description="Polar residues" evidence="12">
    <location>
        <begin position="122"/>
        <end position="131"/>
    </location>
</feature>